<evidence type="ECO:0000256" key="8">
    <source>
        <dbReference type="SAM" id="MobiDB-lite"/>
    </source>
</evidence>
<dbReference type="STRING" id="1432307.W9C395"/>
<evidence type="ECO:0000256" key="4">
    <source>
        <dbReference type="ARBA" id="ARBA00022701"/>
    </source>
</evidence>
<evidence type="ECO:0000256" key="2">
    <source>
        <dbReference type="ARBA" id="ARBA00007429"/>
    </source>
</evidence>
<proteinExistence type="inferred from homology"/>
<dbReference type="Gene3D" id="6.10.250.1080">
    <property type="match status" value="1"/>
</dbReference>
<evidence type="ECO:0000313" key="10">
    <source>
        <dbReference type="EMBL" id="ESZ90326.1"/>
    </source>
</evidence>
<comment type="subcellular location">
    <subcellularLocation>
        <location evidence="1">Cytoplasm</location>
        <location evidence="1">Cytoskeleton</location>
    </subcellularLocation>
</comment>
<dbReference type="GO" id="GO:0007059">
    <property type="term" value="P:chromosome segregation"/>
    <property type="evidence" value="ECO:0007669"/>
    <property type="project" value="TreeGrafter"/>
</dbReference>
<dbReference type="HOGENOM" id="CLU_034391_0_0_1"/>
<sequence length="617" mass="68166">MSELPSSPPSDPADAIAYYKLQYEQLETELTEFQASSQELETELEKDVEAAERRERLLQEKVESLGFEVEEWKTKYKQSKNEANAAQNTLQKEITSLRDVNRTMQLQLRDIEVQHDDIERQARNTFSSLEDMESKFNMSIERGVMMEEEIKIGEKEREQLRIETQRLRDEFSDLKVEAEIMQEKLRKRQFPSITTDYTAPNTPSFGPFATSPRSTTSSPLINTPPDTKSVSTTDTVSETPTPPSPPMSEASATARTGLNIPMNIPHNKLKLPVGNSSMTPQPALSRYTSGTVRNSRAPTPNGNSIMRTATPAVIRQTRQQAPPTRGLPNSTSLTHIRSLTAQMQRLEQRVQSARSKLPAPVTTPPHTTSRTISAMGSNYVPPSVTLRNRQRTTGSTASASTTSSMTGEETLTRYPPRVSASGISRLSFAPVANRDGNDSSQHSSRPPSRPGSRASGSIYDRPPSRPIANRPSANTPIGHYSQAQLADARRARSSMGGNFADRHGEGRPHAHSQSVSYVGYGVDENRESDYSTPNRRGTLSGFESTVDPSLSVLPRRKSGGQSLSMSGLPMPRRTSTSHGFREEDERILDPRPPSGLNRTPTVPTGRPRKLSGVGECY</sequence>
<feature type="domain" description="NUDE" evidence="9">
    <location>
        <begin position="128"/>
        <end position="298"/>
    </location>
</feature>
<feature type="coiled-coil region" evidence="7">
    <location>
        <begin position="16"/>
        <end position="121"/>
    </location>
</feature>
<feature type="compositionally biased region" description="Basic and acidic residues" evidence="8">
    <location>
        <begin position="579"/>
        <end position="589"/>
    </location>
</feature>
<keyword evidence="11" id="KW-1185">Reference proteome</keyword>
<accession>W9C395</accession>
<dbReference type="GO" id="GO:0007020">
    <property type="term" value="P:microtubule nucleation"/>
    <property type="evidence" value="ECO:0007669"/>
    <property type="project" value="TreeGrafter"/>
</dbReference>
<dbReference type="GO" id="GO:0005871">
    <property type="term" value="C:kinesin complex"/>
    <property type="evidence" value="ECO:0007669"/>
    <property type="project" value="TreeGrafter"/>
</dbReference>
<dbReference type="PANTHER" id="PTHR10921">
    <property type="entry name" value="NUCLEAR DISTRIBUTION PROTEIN NUDE HOMOLOG 1"/>
    <property type="match status" value="1"/>
</dbReference>
<name>W9C395_SCLBF</name>
<keyword evidence="5 7" id="KW-0175">Coiled coil</keyword>
<organism evidence="10 11">
    <name type="scientific">Sclerotinia borealis (strain F-4128)</name>
    <dbReference type="NCBI Taxonomy" id="1432307"/>
    <lineage>
        <taxon>Eukaryota</taxon>
        <taxon>Fungi</taxon>
        <taxon>Dikarya</taxon>
        <taxon>Ascomycota</taxon>
        <taxon>Pezizomycotina</taxon>
        <taxon>Leotiomycetes</taxon>
        <taxon>Helotiales</taxon>
        <taxon>Sclerotiniaceae</taxon>
        <taxon>Sclerotinia</taxon>
    </lineage>
</organism>
<feature type="compositionally biased region" description="Low complexity" evidence="8">
    <location>
        <begin position="439"/>
        <end position="457"/>
    </location>
</feature>
<keyword evidence="4" id="KW-0493">Microtubule</keyword>
<dbReference type="GO" id="GO:0008017">
    <property type="term" value="F:microtubule binding"/>
    <property type="evidence" value="ECO:0007669"/>
    <property type="project" value="InterPro"/>
</dbReference>
<dbReference type="InterPro" id="IPR006964">
    <property type="entry name" value="NUDE_dom"/>
</dbReference>
<dbReference type="GO" id="GO:0005874">
    <property type="term" value="C:microtubule"/>
    <property type="evidence" value="ECO:0007669"/>
    <property type="project" value="UniProtKB-KW"/>
</dbReference>
<feature type="coiled-coil region" evidence="7">
    <location>
        <begin position="150"/>
        <end position="184"/>
    </location>
</feature>
<dbReference type="AlphaFoldDB" id="W9C395"/>
<evidence type="ECO:0000259" key="9">
    <source>
        <dbReference type="Pfam" id="PF04880"/>
    </source>
</evidence>
<feature type="region of interest" description="Disordered" evidence="8">
    <location>
        <begin position="285"/>
        <end position="306"/>
    </location>
</feature>
<dbReference type="OrthoDB" id="5877028at2759"/>
<dbReference type="GO" id="GO:0051642">
    <property type="term" value="P:centrosome localization"/>
    <property type="evidence" value="ECO:0007669"/>
    <property type="project" value="TreeGrafter"/>
</dbReference>
<evidence type="ECO:0000256" key="7">
    <source>
        <dbReference type="SAM" id="Coils"/>
    </source>
</evidence>
<dbReference type="GO" id="GO:0000776">
    <property type="term" value="C:kinetochore"/>
    <property type="evidence" value="ECO:0007669"/>
    <property type="project" value="TreeGrafter"/>
</dbReference>
<evidence type="ECO:0000313" key="11">
    <source>
        <dbReference type="Proteomes" id="UP000019487"/>
    </source>
</evidence>
<dbReference type="EMBL" id="AYSA01000650">
    <property type="protein sequence ID" value="ESZ90326.1"/>
    <property type="molecule type" value="Genomic_DNA"/>
</dbReference>
<dbReference type="Proteomes" id="UP000019487">
    <property type="component" value="Unassembled WGS sequence"/>
</dbReference>
<keyword evidence="3" id="KW-0963">Cytoplasm</keyword>
<feature type="compositionally biased region" description="Polar residues" evidence="8">
    <location>
        <begin position="530"/>
        <end position="548"/>
    </location>
</feature>
<comment type="caution">
    <text evidence="10">The sequence shown here is derived from an EMBL/GenBank/DDBJ whole genome shotgun (WGS) entry which is preliminary data.</text>
</comment>
<feature type="compositionally biased region" description="Polar residues" evidence="8">
    <location>
        <begin position="194"/>
        <end position="204"/>
    </location>
</feature>
<feature type="region of interest" description="Disordered" evidence="8">
    <location>
        <begin position="194"/>
        <end position="251"/>
    </location>
</feature>
<feature type="compositionally biased region" description="Low complexity" evidence="8">
    <location>
        <begin position="223"/>
        <end position="239"/>
    </location>
</feature>
<dbReference type="Pfam" id="PF04880">
    <property type="entry name" value="NUDE_C"/>
    <property type="match status" value="1"/>
</dbReference>
<evidence type="ECO:0000256" key="3">
    <source>
        <dbReference type="ARBA" id="ARBA00022490"/>
    </source>
</evidence>
<evidence type="ECO:0000256" key="6">
    <source>
        <dbReference type="ARBA" id="ARBA00023212"/>
    </source>
</evidence>
<dbReference type="InterPro" id="IPR033494">
    <property type="entry name" value="NUDE"/>
</dbReference>
<feature type="compositionally biased region" description="Polar residues" evidence="8">
    <location>
        <begin position="364"/>
        <end position="376"/>
    </location>
</feature>
<feature type="region of interest" description="Disordered" evidence="8">
    <location>
        <begin position="352"/>
        <end position="617"/>
    </location>
</feature>
<evidence type="ECO:0000256" key="5">
    <source>
        <dbReference type="ARBA" id="ARBA00023054"/>
    </source>
</evidence>
<dbReference type="GO" id="GO:0000132">
    <property type="term" value="P:establishment of mitotic spindle orientation"/>
    <property type="evidence" value="ECO:0007669"/>
    <property type="project" value="TreeGrafter"/>
</dbReference>
<evidence type="ECO:0000256" key="1">
    <source>
        <dbReference type="ARBA" id="ARBA00004245"/>
    </source>
</evidence>
<protein>
    <recommendedName>
        <fullName evidence="9">NUDE domain-containing protein</fullName>
    </recommendedName>
</protein>
<gene>
    <name evidence="10" type="ORF">SBOR_9282</name>
</gene>
<dbReference type="GO" id="GO:0047496">
    <property type="term" value="P:vesicle transport along microtubule"/>
    <property type="evidence" value="ECO:0007669"/>
    <property type="project" value="TreeGrafter"/>
</dbReference>
<keyword evidence="6" id="KW-0206">Cytoskeleton</keyword>
<feature type="compositionally biased region" description="Polar residues" evidence="8">
    <location>
        <begin position="211"/>
        <end position="221"/>
    </location>
</feature>
<reference evidence="10 11" key="1">
    <citation type="journal article" date="2014" name="Genome Announc.">
        <title>Draft genome sequence of Sclerotinia borealis, a psychrophilic plant pathogenic fungus.</title>
        <authorList>
            <person name="Mardanov A.V."/>
            <person name="Beletsky A.V."/>
            <person name="Kadnikov V.V."/>
            <person name="Ignatov A.N."/>
            <person name="Ravin N.V."/>
        </authorList>
    </citation>
    <scope>NUCLEOTIDE SEQUENCE [LARGE SCALE GENOMIC DNA]</scope>
    <source>
        <strain evidence="11">F-4157</strain>
    </source>
</reference>
<dbReference type="PANTHER" id="PTHR10921:SF1">
    <property type="entry name" value="NUCLEAR DISTRIBUTION PROTEIN NUDE HOMOLOG"/>
    <property type="match status" value="1"/>
</dbReference>
<feature type="compositionally biased region" description="Low complexity" evidence="8">
    <location>
        <begin position="392"/>
        <end position="409"/>
    </location>
</feature>
<comment type="similarity">
    <text evidence="2">Belongs to the nudE family.</text>
</comment>